<dbReference type="InterPro" id="IPR028098">
    <property type="entry name" value="Glyco_trans_4-like_N"/>
</dbReference>
<keyword evidence="3" id="KW-0808">Transferase</keyword>
<dbReference type="PANTHER" id="PTHR12526:SF625">
    <property type="entry name" value="PHOSPHATIDYLINOSITOL GLYCAN-CLASS A"/>
    <property type="match status" value="1"/>
</dbReference>
<dbReference type="Gene3D" id="3.40.50.2000">
    <property type="entry name" value="Glycogen Phosphorylase B"/>
    <property type="match status" value="2"/>
</dbReference>
<evidence type="ECO:0000313" key="3">
    <source>
        <dbReference type="EMBL" id="SEI83733.1"/>
    </source>
</evidence>
<sequence>MNILILFSQPWRVGGAETHVEALMQGLVGHTLFLTVNEGSDTDKLRQLQKKFPNVEIIKIQARGANIFRWISDIKSLCAFIKKEHIQVISAQQRTAGIWAYIIRHYTRIPYTVTMHDPWHRAMFKSVYAKIFSQVFCVSRNLSDTLQKDFGFLPKQIQLINNGIDFRKFKPKDKQTCRQELGLDPTAPLVLHVSRLSRVKGAVTLKIIDSIPRVLQKRPEAKLILIGEGPLRATINEKILAFNQQYGDKIQIYDFVSSLTEWYNAVDILIGEGRVAMETLACLKPIVAIRNADTFIGAINGANIAYACDVNFDGKDQPVNADNMASAMERAFQLEQEESQKIADYIKDRLSLDTMAQAYMDVFKRIT</sequence>
<proteinExistence type="predicted"/>
<keyword evidence="4" id="KW-1185">Reference proteome</keyword>
<gene>
    <name evidence="3" type="ORF">SAMN05660742_101192</name>
</gene>
<dbReference type="SUPFAM" id="SSF53756">
    <property type="entry name" value="UDP-Glycosyltransferase/glycogen phosphorylase"/>
    <property type="match status" value="1"/>
</dbReference>
<dbReference type="STRING" id="84035.SAMN05660742_101192"/>
<feature type="domain" description="Glycosyltransferase subfamily 4-like N-terminal" evidence="2">
    <location>
        <begin position="13"/>
        <end position="166"/>
    </location>
</feature>
<dbReference type="GO" id="GO:0016757">
    <property type="term" value="F:glycosyltransferase activity"/>
    <property type="evidence" value="ECO:0007669"/>
    <property type="project" value="InterPro"/>
</dbReference>
<feature type="domain" description="Glycosyl transferase family 1" evidence="1">
    <location>
        <begin position="174"/>
        <end position="309"/>
    </location>
</feature>
<dbReference type="Pfam" id="PF13439">
    <property type="entry name" value="Glyco_transf_4"/>
    <property type="match status" value="1"/>
</dbReference>
<dbReference type="EMBL" id="FNZK01000001">
    <property type="protein sequence ID" value="SEI83733.1"/>
    <property type="molecule type" value="Genomic_DNA"/>
</dbReference>
<dbReference type="Pfam" id="PF00534">
    <property type="entry name" value="Glycos_transf_1"/>
    <property type="match status" value="1"/>
</dbReference>
<name>A0A1H6TUK1_9FIRM</name>
<dbReference type="AlphaFoldDB" id="A0A1H6TUK1"/>
<dbReference type="PANTHER" id="PTHR12526">
    <property type="entry name" value="GLYCOSYLTRANSFERASE"/>
    <property type="match status" value="1"/>
</dbReference>
<evidence type="ECO:0000259" key="1">
    <source>
        <dbReference type="Pfam" id="PF00534"/>
    </source>
</evidence>
<accession>A0A1H6TUK1</accession>
<evidence type="ECO:0000313" key="4">
    <source>
        <dbReference type="Proteomes" id="UP000199662"/>
    </source>
</evidence>
<dbReference type="Proteomes" id="UP000199662">
    <property type="component" value="Unassembled WGS sequence"/>
</dbReference>
<evidence type="ECO:0000259" key="2">
    <source>
        <dbReference type="Pfam" id="PF13439"/>
    </source>
</evidence>
<dbReference type="RefSeq" id="WP_091828411.1">
    <property type="nucleotide sequence ID" value="NZ_FNZK01000001.1"/>
</dbReference>
<protein>
    <submittedName>
        <fullName evidence="3">Glycosyltransferase involved in cell wall bisynthesis</fullName>
    </submittedName>
</protein>
<organism evidence="3 4">
    <name type="scientific">Propionispira arboris</name>
    <dbReference type="NCBI Taxonomy" id="84035"/>
    <lineage>
        <taxon>Bacteria</taxon>
        <taxon>Bacillati</taxon>
        <taxon>Bacillota</taxon>
        <taxon>Negativicutes</taxon>
        <taxon>Selenomonadales</taxon>
        <taxon>Selenomonadaceae</taxon>
        <taxon>Propionispira</taxon>
    </lineage>
</organism>
<reference evidence="3 4" key="1">
    <citation type="submission" date="2016-10" db="EMBL/GenBank/DDBJ databases">
        <authorList>
            <person name="de Groot N.N."/>
        </authorList>
    </citation>
    <scope>NUCLEOTIDE SEQUENCE [LARGE SCALE GENOMIC DNA]</scope>
    <source>
        <strain evidence="3 4">DSM 2179</strain>
    </source>
</reference>
<dbReference type="InterPro" id="IPR001296">
    <property type="entry name" value="Glyco_trans_1"/>
</dbReference>